<evidence type="ECO:0000313" key="2">
    <source>
        <dbReference type="Proteomes" id="UP001169719"/>
    </source>
</evidence>
<reference evidence="1" key="1">
    <citation type="submission" date="2024-05" db="EMBL/GenBank/DDBJ databases">
        <title>Genome Sequences of Four Agar- Degrading Marine Bacteria.</title>
        <authorList>
            <person name="Phillips E.K."/>
            <person name="Shaffer J.C."/>
            <person name="Henson M.W."/>
            <person name="Temperton B."/>
            <person name="Thrash C.J."/>
            <person name="Martin M.O."/>
        </authorList>
    </citation>
    <scope>NUCLEOTIDE SEQUENCE</scope>
    <source>
        <strain evidence="1">EKP203</strain>
    </source>
</reference>
<dbReference type="Proteomes" id="UP001169719">
    <property type="component" value="Unassembled WGS sequence"/>
</dbReference>
<name>A0ABT7Y738_9VIBR</name>
<proteinExistence type="predicted"/>
<dbReference type="EMBL" id="JAUEOZ010000003">
    <property type="protein sequence ID" value="MDN2483867.1"/>
    <property type="molecule type" value="Genomic_DNA"/>
</dbReference>
<keyword evidence="2" id="KW-1185">Reference proteome</keyword>
<protein>
    <submittedName>
        <fullName evidence="1">Uncharacterized protein</fullName>
    </submittedName>
</protein>
<organism evidence="1 2">
    <name type="scientific">Vibrio agarivorans</name>
    <dbReference type="NCBI Taxonomy" id="153622"/>
    <lineage>
        <taxon>Bacteria</taxon>
        <taxon>Pseudomonadati</taxon>
        <taxon>Pseudomonadota</taxon>
        <taxon>Gammaproteobacteria</taxon>
        <taxon>Vibrionales</taxon>
        <taxon>Vibrionaceae</taxon>
        <taxon>Vibrio</taxon>
    </lineage>
</organism>
<gene>
    <name evidence="1" type="ORF">QWJ08_21165</name>
</gene>
<dbReference type="RefSeq" id="WP_289964026.1">
    <property type="nucleotide sequence ID" value="NZ_JAUEOZ010000003.1"/>
</dbReference>
<evidence type="ECO:0000313" key="1">
    <source>
        <dbReference type="EMBL" id="MDN2483867.1"/>
    </source>
</evidence>
<sequence>MSKNSGVPPYWVQKLVLNAVSMVGTCDPDELIHILEEEFTPEQWDVLSGFLSHLHSNQLTIGSGNFESRYAQWQEGGN</sequence>
<accession>A0ABT7Y738</accession>
<comment type="caution">
    <text evidence="1">The sequence shown here is derived from an EMBL/GenBank/DDBJ whole genome shotgun (WGS) entry which is preliminary data.</text>
</comment>